<dbReference type="Pfam" id="PF01593">
    <property type="entry name" value="Amino_oxidase"/>
    <property type="match status" value="1"/>
</dbReference>
<keyword evidence="2 5" id="KW-0125">Carotenoid biosynthesis</keyword>
<comment type="caution">
    <text evidence="7">The sequence shown here is derived from an EMBL/GenBank/DDBJ whole genome shotgun (WGS) entry which is preliminary data.</text>
</comment>
<dbReference type="AlphaFoldDB" id="A0A917H6G3"/>
<keyword evidence="3 5" id="KW-0560">Oxidoreductase</keyword>
<dbReference type="PRINTS" id="PR00419">
    <property type="entry name" value="ADXRDTASE"/>
</dbReference>
<evidence type="ECO:0000256" key="1">
    <source>
        <dbReference type="ARBA" id="ARBA00004829"/>
    </source>
</evidence>
<dbReference type="GO" id="GO:0016117">
    <property type="term" value="P:carotenoid biosynthetic process"/>
    <property type="evidence" value="ECO:0007669"/>
    <property type="project" value="UniProtKB-KW"/>
</dbReference>
<evidence type="ECO:0000313" key="8">
    <source>
        <dbReference type="Proteomes" id="UP000600247"/>
    </source>
</evidence>
<proteinExistence type="inferred from homology"/>
<organism evidence="7 8">
    <name type="scientific">Paenibacillus radicis</name>
    <name type="common">ex Gao et al. 2016</name>
    <dbReference type="NCBI Taxonomy" id="1737354"/>
    <lineage>
        <taxon>Bacteria</taxon>
        <taxon>Bacillati</taxon>
        <taxon>Bacillota</taxon>
        <taxon>Bacilli</taxon>
        <taxon>Bacillales</taxon>
        <taxon>Paenibacillaceae</taxon>
        <taxon>Paenibacillus</taxon>
    </lineage>
</organism>
<evidence type="ECO:0000313" key="7">
    <source>
        <dbReference type="EMBL" id="GGG68883.1"/>
    </source>
</evidence>
<keyword evidence="8" id="KW-1185">Reference proteome</keyword>
<comment type="pathway">
    <text evidence="1 5">Carotenoid biosynthesis.</text>
</comment>
<evidence type="ECO:0000256" key="4">
    <source>
        <dbReference type="ARBA" id="ARBA00038322"/>
    </source>
</evidence>
<feature type="domain" description="Amine oxidase" evidence="6">
    <location>
        <begin position="14"/>
        <end position="475"/>
    </location>
</feature>
<dbReference type="Gene3D" id="3.50.50.60">
    <property type="entry name" value="FAD/NAD(P)-binding domain"/>
    <property type="match status" value="2"/>
</dbReference>
<comment type="similarity">
    <text evidence="4">Belongs to the carotenoid/retinoid oxidoreductase family. CrtN subfamily.</text>
</comment>
<dbReference type="EMBL" id="BMHY01000004">
    <property type="protein sequence ID" value="GGG68883.1"/>
    <property type="molecule type" value="Genomic_DNA"/>
</dbReference>
<dbReference type="Proteomes" id="UP000600247">
    <property type="component" value="Unassembled WGS sequence"/>
</dbReference>
<reference evidence="7 8" key="1">
    <citation type="journal article" date="2014" name="Int. J. Syst. Evol. Microbiol.">
        <title>Complete genome sequence of Corynebacterium casei LMG S-19264T (=DSM 44701T), isolated from a smear-ripened cheese.</title>
        <authorList>
            <consortium name="US DOE Joint Genome Institute (JGI-PGF)"/>
            <person name="Walter F."/>
            <person name="Albersmeier A."/>
            <person name="Kalinowski J."/>
            <person name="Ruckert C."/>
        </authorList>
    </citation>
    <scope>NUCLEOTIDE SEQUENCE [LARGE SCALE GENOMIC DNA]</scope>
    <source>
        <strain evidence="7 8">CGMCC 1.15286</strain>
    </source>
</reference>
<dbReference type="PANTHER" id="PTHR43734:SF1">
    <property type="entry name" value="PHYTOENE DESATURASE"/>
    <property type="match status" value="1"/>
</dbReference>
<dbReference type="InterPro" id="IPR036188">
    <property type="entry name" value="FAD/NAD-bd_sf"/>
</dbReference>
<protein>
    <submittedName>
        <fullName evidence="7">Dehydrosqualene desaturase</fullName>
    </submittedName>
</protein>
<dbReference type="InterPro" id="IPR002937">
    <property type="entry name" value="Amino_oxidase"/>
</dbReference>
<dbReference type="PANTHER" id="PTHR43734">
    <property type="entry name" value="PHYTOENE DESATURASE"/>
    <property type="match status" value="1"/>
</dbReference>
<dbReference type="SUPFAM" id="SSF51905">
    <property type="entry name" value="FAD/NAD(P)-binding domain"/>
    <property type="match status" value="1"/>
</dbReference>
<dbReference type="NCBIfam" id="TIGR02734">
    <property type="entry name" value="crtI_fam"/>
    <property type="match status" value="1"/>
</dbReference>
<evidence type="ECO:0000256" key="3">
    <source>
        <dbReference type="ARBA" id="ARBA00023002"/>
    </source>
</evidence>
<evidence type="ECO:0000256" key="5">
    <source>
        <dbReference type="RuleBase" id="RU362075"/>
    </source>
</evidence>
<gene>
    <name evidence="7" type="primary">crtN</name>
    <name evidence="7" type="ORF">GCM10010918_24890</name>
</gene>
<dbReference type="InterPro" id="IPR014105">
    <property type="entry name" value="Carotenoid/retinoid_OxRdtase"/>
</dbReference>
<evidence type="ECO:0000256" key="2">
    <source>
        <dbReference type="ARBA" id="ARBA00022746"/>
    </source>
</evidence>
<dbReference type="GO" id="GO:0016491">
    <property type="term" value="F:oxidoreductase activity"/>
    <property type="evidence" value="ECO:0007669"/>
    <property type="project" value="UniProtKB-KW"/>
</dbReference>
<evidence type="ECO:0000259" key="6">
    <source>
        <dbReference type="Pfam" id="PF01593"/>
    </source>
</evidence>
<dbReference type="RefSeq" id="WP_188889506.1">
    <property type="nucleotide sequence ID" value="NZ_BMHY01000004.1"/>
</dbReference>
<sequence>MEEIAIVGGGVGALTTALLLSRHGGKVTIYEKSDKLGGRLAFESNGRYQIDQGPTIVLLPEMILGIMEEAGIERSRIPLVECHPLYRIHYADGTVLHKWRDTEKQVEEIERLFPGEGAGYRRYLRDMEGNFKQGKKAFLDRPFLRKKEFYTFRNLSLLTKLKAYTSVRQLARQYFRNERLADAFSLQTLYIGGAPFESPALYSLLPYAEHAFGVWYVKGGYASLVSIMEEELKLRGVAINLNTSVQELVIEGKSCRGVKTDKGITYHDAVVYNGDFPGLAPLLPEDKRPASKTYKPSSGCLLVYLGLKQRWPEAAAHQFFLPESLQKGLQQIFLEDRIPSDPSFYLFNPVAIDESAAPEGESVMYVLIPVPPVGQVNWQEEQQDVVNHVLAEAERRGFPGLRDAISWMRIRTPQDAQADGLYLGGSFGIAPTLGQSAVYRPQIVPYAINRLYAVGASVHPGAGIPIVMQGAKLLADHLLKEESLWTSQPV</sequence>
<name>A0A917H6G3_9BACL</name>
<accession>A0A917H6G3</accession>